<dbReference type="InterPro" id="IPR025294">
    <property type="entry name" value="DUF4156"/>
</dbReference>
<dbReference type="EMBL" id="CP021425">
    <property type="protein sequence ID" value="ARU58913.1"/>
    <property type="molecule type" value="Genomic_DNA"/>
</dbReference>
<evidence type="ECO:0000313" key="3">
    <source>
        <dbReference type="Proteomes" id="UP000196027"/>
    </source>
</evidence>
<accession>A0A1Y0IHL6</accession>
<evidence type="ECO:0000256" key="1">
    <source>
        <dbReference type="SAM" id="SignalP"/>
    </source>
</evidence>
<organism evidence="2 3">
    <name type="scientific">Oleiphilus messinensis</name>
    <dbReference type="NCBI Taxonomy" id="141451"/>
    <lineage>
        <taxon>Bacteria</taxon>
        <taxon>Pseudomonadati</taxon>
        <taxon>Pseudomonadota</taxon>
        <taxon>Gammaproteobacteria</taxon>
        <taxon>Oceanospirillales</taxon>
        <taxon>Oleiphilaceae</taxon>
        <taxon>Oleiphilus</taxon>
    </lineage>
</organism>
<feature type="signal peptide" evidence="1">
    <location>
        <begin position="1"/>
        <end position="20"/>
    </location>
</feature>
<proteinExistence type="predicted"/>
<keyword evidence="2" id="KW-0449">Lipoprotein</keyword>
<dbReference type="Pfam" id="PF13698">
    <property type="entry name" value="DUF4156"/>
    <property type="match status" value="1"/>
</dbReference>
<protein>
    <submittedName>
        <fullName evidence="2">Lipoprotein</fullName>
    </submittedName>
</protein>
<dbReference type="Proteomes" id="UP000196027">
    <property type="component" value="Chromosome"/>
</dbReference>
<sequence>MKLTLGMLFVSLFAVLPGCAWVETTPEGEQVHLGHEAEIGDCKKVGMITASGVNKYGFIERNEDKVKEELAILARNEAAEMGANVIVPEDEVVEGRQRFVAYFCSKL</sequence>
<dbReference type="KEGG" id="ome:OLMES_4925"/>
<dbReference type="AlphaFoldDB" id="A0A1Y0IHL6"/>
<name>A0A1Y0IHL6_9GAMM</name>
<dbReference type="OrthoDB" id="6120981at2"/>
<feature type="chain" id="PRO_5013072992" evidence="1">
    <location>
        <begin position="21"/>
        <end position="107"/>
    </location>
</feature>
<dbReference type="RefSeq" id="WP_087463639.1">
    <property type="nucleotide sequence ID" value="NZ_CP021425.1"/>
</dbReference>
<keyword evidence="1" id="KW-0732">Signal</keyword>
<evidence type="ECO:0000313" key="2">
    <source>
        <dbReference type="EMBL" id="ARU58913.1"/>
    </source>
</evidence>
<keyword evidence="3" id="KW-1185">Reference proteome</keyword>
<reference evidence="2 3" key="1">
    <citation type="submission" date="2017-05" db="EMBL/GenBank/DDBJ databases">
        <title>Genomic insights into alkan degradation activity of Oleiphilus messinensis.</title>
        <authorList>
            <person name="Kozyavkin S.A."/>
            <person name="Slesarev A.I."/>
            <person name="Golyshin P.N."/>
            <person name="Korzhenkov A."/>
            <person name="Golyshina O.N."/>
            <person name="Toshchakov S.V."/>
        </authorList>
    </citation>
    <scope>NUCLEOTIDE SEQUENCE [LARGE SCALE GENOMIC DNA]</scope>
    <source>
        <strain evidence="2 3">ME102</strain>
    </source>
</reference>
<gene>
    <name evidence="2" type="ORF">OLMES_4925</name>
</gene>